<keyword evidence="2" id="KW-1185">Reference proteome</keyword>
<dbReference type="Proteomes" id="UP000324222">
    <property type="component" value="Unassembled WGS sequence"/>
</dbReference>
<evidence type="ECO:0000313" key="2">
    <source>
        <dbReference type="Proteomes" id="UP000324222"/>
    </source>
</evidence>
<proteinExistence type="predicted"/>
<gene>
    <name evidence="1" type="ORF">E2C01_092530</name>
</gene>
<comment type="caution">
    <text evidence="1">The sequence shown here is derived from an EMBL/GenBank/DDBJ whole genome shotgun (WGS) entry which is preliminary data.</text>
</comment>
<name>A0A5B7JSA6_PORTR</name>
<protein>
    <submittedName>
        <fullName evidence="1">Uncharacterized protein</fullName>
    </submittedName>
</protein>
<organism evidence="1 2">
    <name type="scientific">Portunus trituberculatus</name>
    <name type="common">Swimming crab</name>
    <name type="synonym">Neptunus trituberculatus</name>
    <dbReference type="NCBI Taxonomy" id="210409"/>
    <lineage>
        <taxon>Eukaryota</taxon>
        <taxon>Metazoa</taxon>
        <taxon>Ecdysozoa</taxon>
        <taxon>Arthropoda</taxon>
        <taxon>Crustacea</taxon>
        <taxon>Multicrustacea</taxon>
        <taxon>Malacostraca</taxon>
        <taxon>Eumalacostraca</taxon>
        <taxon>Eucarida</taxon>
        <taxon>Decapoda</taxon>
        <taxon>Pleocyemata</taxon>
        <taxon>Brachyura</taxon>
        <taxon>Eubrachyura</taxon>
        <taxon>Portunoidea</taxon>
        <taxon>Portunidae</taxon>
        <taxon>Portuninae</taxon>
        <taxon>Portunus</taxon>
    </lineage>
</organism>
<dbReference type="EMBL" id="VSRR010109068">
    <property type="protein sequence ID" value="MPC97226.1"/>
    <property type="molecule type" value="Genomic_DNA"/>
</dbReference>
<dbReference type="AlphaFoldDB" id="A0A5B7JSA6"/>
<sequence>MKVLKRTALVVQELRQRFPTGTGMWR</sequence>
<accession>A0A5B7JSA6</accession>
<evidence type="ECO:0000313" key="1">
    <source>
        <dbReference type="EMBL" id="MPC97226.1"/>
    </source>
</evidence>
<reference evidence="1 2" key="1">
    <citation type="submission" date="2019-05" db="EMBL/GenBank/DDBJ databases">
        <title>Another draft genome of Portunus trituberculatus and its Hox gene families provides insights of decapod evolution.</title>
        <authorList>
            <person name="Jeong J.-H."/>
            <person name="Song I."/>
            <person name="Kim S."/>
            <person name="Choi T."/>
            <person name="Kim D."/>
            <person name="Ryu S."/>
            <person name="Kim W."/>
        </authorList>
    </citation>
    <scope>NUCLEOTIDE SEQUENCE [LARGE SCALE GENOMIC DNA]</scope>
    <source>
        <tissue evidence="1">Muscle</tissue>
    </source>
</reference>